<protein>
    <recommendedName>
        <fullName evidence="1">citrate lyase holo-[acyl-carrier protein] synthase</fullName>
        <ecNumber evidence="1">2.7.7.61</ecNumber>
    </recommendedName>
</protein>
<sequence length="175" mass="18632">MSCAALQTSLLDAREARQDSIDQALAAGRAWVASLSLALPGAEKTPPGADALFSWGRARLQERIRDFALLATWDDALGPWLVLGGSEDPVSAKRAGVAVENLHPAARLLDVDVYRASSGPLGRASLGLEERSCLLCRRPARTCIRLQRHEPGDIIRAAHALITCFGNSAPGRLSG</sequence>
<proteinExistence type="predicted"/>
<organism evidence="5 6">
    <name type="scientific">Geoalkalibacter halelectricus</name>
    <dbReference type="NCBI Taxonomy" id="2847045"/>
    <lineage>
        <taxon>Bacteria</taxon>
        <taxon>Pseudomonadati</taxon>
        <taxon>Thermodesulfobacteriota</taxon>
        <taxon>Desulfuromonadia</taxon>
        <taxon>Desulfuromonadales</taxon>
        <taxon>Geoalkalibacteraceae</taxon>
        <taxon>Geoalkalibacter</taxon>
    </lineage>
</organism>
<dbReference type="InterPro" id="IPR005551">
    <property type="entry name" value="CitX"/>
</dbReference>
<dbReference type="GO" id="GO:0016829">
    <property type="term" value="F:lyase activity"/>
    <property type="evidence" value="ECO:0007669"/>
    <property type="project" value="UniProtKB-KW"/>
</dbReference>
<dbReference type="EC" id="2.7.7.61" evidence="1"/>
<reference evidence="5" key="1">
    <citation type="journal article" date="2022" name="Environ. Microbiol.">
        <title>Geoalkalibacter halelectricus SAP #1 sp. nov. possessing extracellular electron transfer and mineral#reducing capabilities from a haloalkaline environment.</title>
        <authorList>
            <person name="Yadav S."/>
            <person name="Singh R."/>
            <person name="Sundharam S.S."/>
            <person name="Chaudhary S."/>
            <person name="Krishnamurthi S."/>
            <person name="Patil S.A."/>
        </authorList>
    </citation>
    <scope>NUCLEOTIDE SEQUENCE</scope>
    <source>
        <strain evidence="5">SAP-1</strain>
    </source>
</reference>
<dbReference type="EMBL" id="CP092109">
    <property type="protein sequence ID" value="UWZ78130.1"/>
    <property type="molecule type" value="Genomic_DNA"/>
</dbReference>
<evidence type="ECO:0000313" key="5">
    <source>
        <dbReference type="EMBL" id="UWZ78130.1"/>
    </source>
</evidence>
<dbReference type="Proteomes" id="UP001060414">
    <property type="component" value="Chromosome"/>
</dbReference>
<evidence type="ECO:0000256" key="1">
    <source>
        <dbReference type="ARBA" id="ARBA00012524"/>
    </source>
</evidence>
<dbReference type="RefSeq" id="WP_260746479.1">
    <property type="nucleotide sequence ID" value="NZ_CP092109.1"/>
</dbReference>
<gene>
    <name evidence="5" type="ORF">L9S41_10510</name>
</gene>
<keyword evidence="5" id="KW-0456">Lyase</keyword>
<evidence type="ECO:0000313" key="6">
    <source>
        <dbReference type="Proteomes" id="UP001060414"/>
    </source>
</evidence>
<keyword evidence="3" id="KW-0548">Nucleotidyltransferase</keyword>
<name>A0ABY5ZK07_9BACT</name>
<evidence type="ECO:0000256" key="4">
    <source>
        <dbReference type="ARBA" id="ARBA00048574"/>
    </source>
</evidence>
<comment type="catalytic activity">
    <reaction evidence="4">
        <text>apo-[citrate lyase ACP] + 2'-(5''-triphospho-alpha-D-ribosyl)-3'-dephospho-CoA = holo-[citrate lyase ACP] + diphosphate</text>
        <dbReference type="Rhea" id="RHEA:16333"/>
        <dbReference type="Rhea" id="RHEA-COMP:10157"/>
        <dbReference type="Rhea" id="RHEA-COMP:10158"/>
        <dbReference type="ChEBI" id="CHEBI:29999"/>
        <dbReference type="ChEBI" id="CHEBI:33019"/>
        <dbReference type="ChEBI" id="CHEBI:61378"/>
        <dbReference type="ChEBI" id="CHEBI:82683"/>
        <dbReference type="EC" id="2.7.7.61"/>
    </reaction>
</comment>
<keyword evidence="6" id="KW-1185">Reference proteome</keyword>
<accession>A0ABY5ZK07</accession>
<dbReference type="Pfam" id="PF03802">
    <property type="entry name" value="CitX"/>
    <property type="match status" value="1"/>
</dbReference>
<evidence type="ECO:0000256" key="2">
    <source>
        <dbReference type="ARBA" id="ARBA00022679"/>
    </source>
</evidence>
<keyword evidence="2" id="KW-0808">Transferase</keyword>
<evidence type="ECO:0000256" key="3">
    <source>
        <dbReference type="ARBA" id="ARBA00022695"/>
    </source>
</evidence>